<evidence type="ECO:0000313" key="2">
    <source>
        <dbReference type="Proteomes" id="UP001060170"/>
    </source>
</evidence>
<gene>
    <name evidence="1" type="ORF">MJO28_007590</name>
</gene>
<reference evidence="1 2" key="3">
    <citation type="journal article" date="2022" name="Microbiol. Spectr.">
        <title>Folding features and dynamics of 3D genome architecture in plant fungal pathogens.</title>
        <authorList>
            <person name="Xia C."/>
        </authorList>
    </citation>
    <scope>NUCLEOTIDE SEQUENCE [LARGE SCALE GENOMIC DNA]</scope>
    <source>
        <strain evidence="1 2">93-210</strain>
    </source>
</reference>
<reference evidence="2" key="2">
    <citation type="journal article" date="2018" name="Mol. Plant Microbe Interact.">
        <title>Genome sequence resources for the wheat stripe rust pathogen (Puccinia striiformis f. sp. tritici) and the barley stripe rust pathogen (Puccinia striiformis f. sp. hordei).</title>
        <authorList>
            <person name="Xia C."/>
            <person name="Wang M."/>
            <person name="Yin C."/>
            <person name="Cornejo O.E."/>
            <person name="Hulbert S.H."/>
            <person name="Chen X."/>
        </authorList>
    </citation>
    <scope>NUCLEOTIDE SEQUENCE [LARGE SCALE GENOMIC DNA]</scope>
    <source>
        <strain evidence="2">93-210</strain>
    </source>
</reference>
<dbReference type="Proteomes" id="UP001060170">
    <property type="component" value="Chromosome 7"/>
</dbReference>
<sequence length="59" mass="6582">MASAFPNGPRPGGRKVDVPEIPCPECNHHHRPNPLEIDPLSSSLFYHALLFYDAITINE</sequence>
<proteinExistence type="predicted"/>
<comment type="caution">
    <text evidence="1">The sequence shown here is derived from an EMBL/GenBank/DDBJ whole genome shotgun (WGS) entry which is preliminary data.</text>
</comment>
<evidence type="ECO:0000313" key="1">
    <source>
        <dbReference type="EMBL" id="KAI7951906.1"/>
    </source>
</evidence>
<name>A0ACC0EF09_9BASI</name>
<organism evidence="1 2">
    <name type="scientific">Puccinia striiformis f. sp. tritici</name>
    <dbReference type="NCBI Taxonomy" id="168172"/>
    <lineage>
        <taxon>Eukaryota</taxon>
        <taxon>Fungi</taxon>
        <taxon>Dikarya</taxon>
        <taxon>Basidiomycota</taxon>
        <taxon>Pucciniomycotina</taxon>
        <taxon>Pucciniomycetes</taxon>
        <taxon>Pucciniales</taxon>
        <taxon>Pucciniaceae</taxon>
        <taxon>Puccinia</taxon>
    </lineage>
</organism>
<reference evidence="2" key="1">
    <citation type="journal article" date="2018" name="BMC Genomics">
        <title>Genomic insights into host adaptation between the wheat stripe rust pathogen (Puccinia striiformis f. sp. tritici) and the barley stripe rust pathogen (Puccinia striiformis f. sp. hordei).</title>
        <authorList>
            <person name="Xia C."/>
            <person name="Wang M."/>
            <person name="Yin C."/>
            <person name="Cornejo O.E."/>
            <person name="Hulbert S.H."/>
            <person name="Chen X."/>
        </authorList>
    </citation>
    <scope>NUCLEOTIDE SEQUENCE [LARGE SCALE GENOMIC DNA]</scope>
    <source>
        <strain evidence="2">93-210</strain>
    </source>
</reference>
<protein>
    <submittedName>
        <fullName evidence="1">Uncharacterized protein</fullName>
    </submittedName>
</protein>
<keyword evidence="2" id="KW-1185">Reference proteome</keyword>
<dbReference type="EMBL" id="CM045871">
    <property type="protein sequence ID" value="KAI7951906.1"/>
    <property type="molecule type" value="Genomic_DNA"/>
</dbReference>
<accession>A0ACC0EF09</accession>